<dbReference type="Proteomes" id="UP001165960">
    <property type="component" value="Unassembled WGS sequence"/>
</dbReference>
<organism evidence="1 2">
    <name type="scientific">Entomophthora muscae</name>
    <dbReference type="NCBI Taxonomy" id="34485"/>
    <lineage>
        <taxon>Eukaryota</taxon>
        <taxon>Fungi</taxon>
        <taxon>Fungi incertae sedis</taxon>
        <taxon>Zoopagomycota</taxon>
        <taxon>Entomophthoromycotina</taxon>
        <taxon>Entomophthoromycetes</taxon>
        <taxon>Entomophthorales</taxon>
        <taxon>Entomophthoraceae</taxon>
        <taxon>Entomophthora</taxon>
    </lineage>
</organism>
<proteinExistence type="predicted"/>
<protein>
    <submittedName>
        <fullName evidence="1">Uncharacterized protein</fullName>
    </submittedName>
</protein>
<gene>
    <name evidence="1" type="ORF">DSO57_1016056</name>
</gene>
<dbReference type="EMBL" id="QTSX02000064">
    <property type="protein sequence ID" value="KAJ9089136.1"/>
    <property type="molecule type" value="Genomic_DNA"/>
</dbReference>
<evidence type="ECO:0000313" key="2">
    <source>
        <dbReference type="Proteomes" id="UP001165960"/>
    </source>
</evidence>
<sequence length="301" mass="34480">MFSLLLVLVVKLPLCRGVEDISVIPLDQPRNTPAYDAEPKRLIHYAAMAYCSDKSIMQKSCGPCRKIDQTVRFKGIYEFYLNGHALMLVDHQKREVIVAFRGLTSMVNLKKSLDMKRYNLKAYIFDNSTRIEEARDVRVHRGFKETADSLRDYILPELKDLFQEHKDYRLQLVGHSLGGAIATLMTIIIHQEMKFLLSRISLTTYGQPRVGNYVFAKWFNSLPVTAIRVVNEDDSVPHLPGKWNRFVHIKSELYITNGVFIPCPPFGKFLEDPQCSSSRSRSFGYSSHLEAWGIPLTTEAC</sequence>
<comment type="caution">
    <text evidence="1">The sequence shown here is derived from an EMBL/GenBank/DDBJ whole genome shotgun (WGS) entry which is preliminary data.</text>
</comment>
<name>A0ACC2UQX3_9FUNG</name>
<reference evidence="1" key="1">
    <citation type="submission" date="2022-04" db="EMBL/GenBank/DDBJ databases">
        <title>Genome of the entomopathogenic fungus Entomophthora muscae.</title>
        <authorList>
            <person name="Elya C."/>
            <person name="Lovett B.R."/>
            <person name="Lee E."/>
            <person name="Macias A.M."/>
            <person name="Hajek A.E."/>
            <person name="De Bivort B.L."/>
            <person name="Kasson M.T."/>
            <person name="De Fine Licht H.H."/>
            <person name="Stajich J.E."/>
        </authorList>
    </citation>
    <scope>NUCLEOTIDE SEQUENCE</scope>
    <source>
        <strain evidence="1">Berkeley</strain>
    </source>
</reference>
<accession>A0ACC2UQX3</accession>
<keyword evidence="2" id="KW-1185">Reference proteome</keyword>
<evidence type="ECO:0000313" key="1">
    <source>
        <dbReference type="EMBL" id="KAJ9089136.1"/>
    </source>
</evidence>